<dbReference type="Proteomes" id="UP000265520">
    <property type="component" value="Unassembled WGS sequence"/>
</dbReference>
<proteinExistence type="predicted"/>
<accession>A0A392N963</accession>
<protein>
    <submittedName>
        <fullName evidence="1">Uncharacterized protein</fullName>
    </submittedName>
</protein>
<evidence type="ECO:0000313" key="2">
    <source>
        <dbReference type="Proteomes" id="UP000265520"/>
    </source>
</evidence>
<feature type="non-terminal residue" evidence="1">
    <location>
        <position position="1"/>
    </location>
</feature>
<dbReference type="AlphaFoldDB" id="A0A392N963"/>
<comment type="caution">
    <text evidence="1">The sequence shown here is derived from an EMBL/GenBank/DDBJ whole genome shotgun (WGS) entry which is preliminary data.</text>
</comment>
<dbReference type="EMBL" id="LXQA010032133">
    <property type="protein sequence ID" value="MCH96356.1"/>
    <property type="molecule type" value="Genomic_DNA"/>
</dbReference>
<sequence>SIREESWFATRWPPFLRIHDHIARQASDIKQAHDLRVSRGRLWSKSHCAGEWLMNKQKGVFLYFSPGAWKNSPGAKFENQEENVSANFAWGVNKFAWGELMSMKEVWVCIFRLGRDIFRLGRIFEQQEENASANFAWGEIPSPGAISRSIGQCEPLFFPNHSIFPSIQTILSKPYLPLLKNSH</sequence>
<reference evidence="1 2" key="1">
    <citation type="journal article" date="2018" name="Front. Plant Sci.">
        <title>Red Clover (Trifolium pratense) and Zigzag Clover (T. medium) - A Picture of Genomic Similarities and Differences.</title>
        <authorList>
            <person name="Dluhosova J."/>
            <person name="Istvanek J."/>
            <person name="Nedelnik J."/>
            <person name="Repkova J."/>
        </authorList>
    </citation>
    <scope>NUCLEOTIDE SEQUENCE [LARGE SCALE GENOMIC DNA]</scope>
    <source>
        <strain evidence="2">cv. 10/8</strain>
        <tissue evidence="1">Leaf</tissue>
    </source>
</reference>
<keyword evidence="2" id="KW-1185">Reference proteome</keyword>
<name>A0A392N963_9FABA</name>
<organism evidence="1 2">
    <name type="scientific">Trifolium medium</name>
    <dbReference type="NCBI Taxonomy" id="97028"/>
    <lineage>
        <taxon>Eukaryota</taxon>
        <taxon>Viridiplantae</taxon>
        <taxon>Streptophyta</taxon>
        <taxon>Embryophyta</taxon>
        <taxon>Tracheophyta</taxon>
        <taxon>Spermatophyta</taxon>
        <taxon>Magnoliopsida</taxon>
        <taxon>eudicotyledons</taxon>
        <taxon>Gunneridae</taxon>
        <taxon>Pentapetalae</taxon>
        <taxon>rosids</taxon>
        <taxon>fabids</taxon>
        <taxon>Fabales</taxon>
        <taxon>Fabaceae</taxon>
        <taxon>Papilionoideae</taxon>
        <taxon>50 kb inversion clade</taxon>
        <taxon>NPAAA clade</taxon>
        <taxon>Hologalegina</taxon>
        <taxon>IRL clade</taxon>
        <taxon>Trifolieae</taxon>
        <taxon>Trifolium</taxon>
    </lineage>
</organism>
<gene>
    <name evidence="1" type="ORF">A2U01_0017341</name>
</gene>
<evidence type="ECO:0000313" key="1">
    <source>
        <dbReference type="EMBL" id="MCH96356.1"/>
    </source>
</evidence>